<dbReference type="InterPro" id="IPR000847">
    <property type="entry name" value="LysR_HTH_N"/>
</dbReference>
<dbReference type="Gene3D" id="1.10.10.10">
    <property type="entry name" value="Winged helix-like DNA-binding domain superfamily/Winged helix DNA-binding domain"/>
    <property type="match status" value="1"/>
</dbReference>
<dbReference type="GO" id="GO:0006351">
    <property type="term" value="P:DNA-templated transcription"/>
    <property type="evidence" value="ECO:0007669"/>
    <property type="project" value="TreeGrafter"/>
</dbReference>
<accession>A0A941ERQ4</accession>
<sequence>MDRITVMRSFVGVGRHGSFSQAARHLGISGSLVSRHVAELENQLGLRLVNRTARTVTLTSVGRRYFDFSQRIIEEIESEDEALRGIHDRPEGPLAVICPKWIGNLDLGEAIADFAVDHPKIHVRFEVGGMSDRTFDFLDKGYDIAFHTRELRDSTLLVRRITGIDYVLCAAPSYLEGRPPLTDPVVMAEQDCLVHINDPIWTLQHGDEQTRLKVVSAVYSSNSYLTLRKAALRGRGVALMPMRTVMADLAEGALVRVLPEYQGPARSLYAVHSPGSHTMRKVRVFLDYVSAWFRKYPLTPAPLALPPQAKNAAQGASGS</sequence>
<dbReference type="FunFam" id="1.10.10.10:FF:000001">
    <property type="entry name" value="LysR family transcriptional regulator"/>
    <property type="match status" value="1"/>
</dbReference>
<dbReference type="RefSeq" id="WP_212527120.1">
    <property type="nucleotide sequence ID" value="NZ_JAGSOG010000013.1"/>
</dbReference>
<keyword evidence="7" id="KW-1185">Reference proteome</keyword>
<proteinExistence type="inferred from homology"/>
<dbReference type="PANTHER" id="PTHR30537:SF5">
    <property type="entry name" value="HTH-TYPE TRANSCRIPTIONAL ACTIVATOR TTDR-RELATED"/>
    <property type="match status" value="1"/>
</dbReference>
<organism evidence="6 7">
    <name type="scientific">Actinospica durhamensis</name>
    <dbReference type="NCBI Taxonomy" id="1508375"/>
    <lineage>
        <taxon>Bacteria</taxon>
        <taxon>Bacillati</taxon>
        <taxon>Actinomycetota</taxon>
        <taxon>Actinomycetes</taxon>
        <taxon>Catenulisporales</taxon>
        <taxon>Actinospicaceae</taxon>
        <taxon>Actinospica</taxon>
    </lineage>
</organism>
<evidence type="ECO:0000256" key="3">
    <source>
        <dbReference type="ARBA" id="ARBA00023125"/>
    </source>
</evidence>
<dbReference type="InterPro" id="IPR005119">
    <property type="entry name" value="LysR_subst-bd"/>
</dbReference>
<gene>
    <name evidence="6" type="ORF">KDL01_04950</name>
</gene>
<dbReference type="SUPFAM" id="SSF53850">
    <property type="entry name" value="Periplasmic binding protein-like II"/>
    <property type="match status" value="1"/>
</dbReference>
<dbReference type="PROSITE" id="PS50931">
    <property type="entry name" value="HTH_LYSR"/>
    <property type="match status" value="1"/>
</dbReference>
<reference evidence="6" key="1">
    <citation type="submission" date="2021-04" db="EMBL/GenBank/DDBJ databases">
        <title>Genome based classification of Actinospica acidithermotolerans sp. nov., an actinobacterium isolated from an Indonesian hot spring.</title>
        <authorList>
            <person name="Kusuma A.B."/>
            <person name="Putra K.E."/>
            <person name="Nafisah S."/>
            <person name="Loh J."/>
            <person name="Nouioui I."/>
            <person name="Goodfellow M."/>
        </authorList>
    </citation>
    <scope>NUCLEOTIDE SEQUENCE</scope>
    <source>
        <strain evidence="6">CSCA 57</strain>
    </source>
</reference>
<dbReference type="AlphaFoldDB" id="A0A941ERQ4"/>
<evidence type="ECO:0000256" key="2">
    <source>
        <dbReference type="ARBA" id="ARBA00023015"/>
    </source>
</evidence>
<name>A0A941ERQ4_9ACTN</name>
<dbReference type="Pfam" id="PF00126">
    <property type="entry name" value="HTH_1"/>
    <property type="match status" value="1"/>
</dbReference>
<dbReference type="EMBL" id="JAGSOG010000013">
    <property type="protein sequence ID" value="MBR7832594.1"/>
    <property type="molecule type" value="Genomic_DNA"/>
</dbReference>
<dbReference type="Gene3D" id="3.40.190.290">
    <property type="match status" value="1"/>
</dbReference>
<dbReference type="Proteomes" id="UP000675781">
    <property type="component" value="Unassembled WGS sequence"/>
</dbReference>
<dbReference type="InterPro" id="IPR036390">
    <property type="entry name" value="WH_DNA-bd_sf"/>
</dbReference>
<dbReference type="InterPro" id="IPR036388">
    <property type="entry name" value="WH-like_DNA-bd_sf"/>
</dbReference>
<dbReference type="PANTHER" id="PTHR30537">
    <property type="entry name" value="HTH-TYPE TRANSCRIPTIONAL REGULATOR"/>
    <property type="match status" value="1"/>
</dbReference>
<protein>
    <submittedName>
        <fullName evidence="6">LysR family transcriptional regulator</fullName>
    </submittedName>
</protein>
<keyword evidence="4" id="KW-0804">Transcription</keyword>
<evidence type="ECO:0000259" key="5">
    <source>
        <dbReference type="PROSITE" id="PS50931"/>
    </source>
</evidence>
<dbReference type="GO" id="GO:0003700">
    <property type="term" value="F:DNA-binding transcription factor activity"/>
    <property type="evidence" value="ECO:0007669"/>
    <property type="project" value="InterPro"/>
</dbReference>
<evidence type="ECO:0000256" key="4">
    <source>
        <dbReference type="ARBA" id="ARBA00023163"/>
    </source>
</evidence>
<evidence type="ECO:0000313" key="7">
    <source>
        <dbReference type="Proteomes" id="UP000675781"/>
    </source>
</evidence>
<dbReference type="InterPro" id="IPR058163">
    <property type="entry name" value="LysR-type_TF_proteobact-type"/>
</dbReference>
<evidence type="ECO:0000256" key="1">
    <source>
        <dbReference type="ARBA" id="ARBA00009437"/>
    </source>
</evidence>
<keyword evidence="2" id="KW-0805">Transcription regulation</keyword>
<dbReference type="CDD" id="cd08422">
    <property type="entry name" value="PBP2_CrgA_like"/>
    <property type="match status" value="1"/>
</dbReference>
<feature type="domain" description="HTH lysR-type" evidence="5">
    <location>
        <begin position="1"/>
        <end position="59"/>
    </location>
</feature>
<evidence type="ECO:0000313" key="6">
    <source>
        <dbReference type="EMBL" id="MBR7832594.1"/>
    </source>
</evidence>
<comment type="similarity">
    <text evidence="1">Belongs to the LysR transcriptional regulatory family.</text>
</comment>
<dbReference type="GO" id="GO:0043565">
    <property type="term" value="F:sequence-specific DNA binding"/>
    <property type="evidence" value="ECO:0007669"/>
    <property type="project" value="TreeGrafter"/>
</dbReference>
<comment type="caution">
    <text evidence="6">The sequence shown here is derived from an EMBL/GenBank/DDBJ whole genome shotgun (WGS) entry which is preliminary data.</text>
</comment>
<dbReference type="Pfam" id="PF03466">
    <property type="entry name" value="LysR_substrate"/>
    <property type="match status" value="1"/>
</dbReference>
<keyword evidence="3" id="KW-0238">DNA-binding</keyword>
<dbReference type="SUPFAM" id="SSF46785">
    <property type="entry name" value="Winged helix' DNA-binding domain"/>
    <property type="match status" value="1"/>
</dbReference>